<proteinExistence type="inferred from homology"/>
<dbReference type="InterPro" id="IPR013857">
    <property type="entry name" value="NADH-UbQ_OxRdtase-assoc_prot30"/>
</dbReference>
<evidence type="ECO:0000313" key="8">
    <source>
        <dbReference type="RefSeq" id="XP_029408875.1"/>
    </source>
</evidence>
<dbReference type="KEGG" id="bdr:105232598"/>
<reference evidence="8" key="2">
    <citation type="submission" date="2025-04" db="UniProtKB">
        <authorList>
            <consortium name="RefSeq"/>
        </authorList>
    </citation>
    <scope>IDENTIFICATION</scope>
    <source>
        <strain evidence="8">Punador</strain>
    </source>
</reference>
<dbReference type="PANTHER" id="PTHR13194">
    <property type="entry name" value="COMPLEX I INTERMEDIATE-ASSOCIATED PROTEIN 30"/>
    <property type="match status" value="1"/>
</dbReference>
<sequence length="301" mass="35094">MNVLRSYISRGTSGVLQIPEVIVPCFIHTTAIRKTFWEKEKKSGYTSNVTLPSRKDLIVEGFRELKKEIQLWKDEMKEKLDCDPILVYRPGETDVVFNFKNESAFDNWIVTTDADHREGKSTAKLEMSSGGAGLFHGNVNSEHVRDGIVKRTGYANIRTKRVRRSFKRESTYDWTQYNTLVMKIRGDGRSYLINLHTEGYFDIQWNDVYHYVLFTRGGPHWQLVKIPFSKFFLSSKGRIQDRQGPIRLDRVTHFGFSVGAKNNMDGPFQLEIEYIGLEFDPNHREEFAYEMYKTDKYIVAT</sequence>
<dbReference type="GO" id="GO:0006120">
    <property type="term" value="P:mitochondrial electron transport, NADH to ubiquinone"/>
    <property type="evidence" value="ECO:0007669"/>
    <property type="project" value="TreeGrafter"/>
</dbReference>
<keyword evidence="4" id="KW-0143">Chaperone</keyword>
<dbReference type="AlphaFoldDB" id="A0A034WDL5"/>
<dbReference type="EMBL" id="GAKP01005291">
    <property type="protein sequence ID" value="JAC53661.1"/>
    <property type="molecule type" value="Transcribed_RNA"/>
</dbReference>
<evidence type="ECO:0000256" key="4">
    <source>
        <dbReference type="ARBA" id="ARBA00023186"/>
    </source>
</evidence>
<dbReference type="GO" id="GO:0005739">
    <property type="term" value="C:mitochondrion"/>
    <property type="evidence" value="ECO:0007669"/>
    <property type="project" value="UniProtKB-SubCell"/>
</dbReference>
<dbReference type="InterPro" id="IPR008979">
    <property type="entry name" value="Galactose-bd-like_sf"/>
</dbReference>
<keyword evidence="3" id="KW-0496">Mitochondrion</keyword>
<dbReference type="OMA" id="KRTGYAN"/>
<gene>
    <name evidence="6" type="primary">CIA30</name>
    <name evidence="8" type="synonym">LOC105232598</name>
</gene>
<evidence type="ECO:0000259" key="5">
    <source>
        <dbReference type="Pfam" id="PF08547"/>
    </source>
</evidence>
<dbReference type="PANTHER" id="PTHR13194:SF18">
    <property type="entry name" value="COMPLEX I INTERMEDIATE-ASSOCIATED PROTEIN 30, MITOCHONDRIAL"/>
    <property type="match status" value="1"/>
</dbReference>
<evidence type="ECO:0000256" key="2">
    <source>
        <dbReference type="ARBA" id="ARBA00007884"/>
    </source>
</evidence>
<protein>
    <submittedName>
        <fullName evidence="6 8">Complex I intermediate-associated protein 30, mitochondrial</fullName>
    </submittedName>
</protein>
<comment type="similarity">
    <text evidence="2">Belongs to the CIA30 family.</text>
</comment>
<reference evidence="6" key="1">
    <citation type="journal article" date="2014" name="BMC Genomics">
        <title>Characterizing the developmental transcriptome of the oriental fruit fly, Bactrocera dorsalis (Diptera: Tephritidae) through comparative genomic analysis with Drosophila melanogaster utilizing modENCODE datasets.</title>
        <authorList>
            <person name="Geib S.M."/>
            <person name="Calla B."/>
            <person name="Hall B."/>
            <person name="Hou S."/>
            <person name="Manoukis N.C."/>
        </authorList>
    </citation>
    <scope>NUCLEOTIDE SEQUENCE</scope>
    <source>
        <strain evidence="6">Punador</strain>
    </source>
</reference>
<evidence type="ECO:0000256" key="3">
    <source>
        <dbReference type="ARBA" id="ARBA00023128"/>
    </source>
</evidence>
<dbReference type="RefSeq" id="XP_029408875.1">
    <property type="nucleotide sequence ID" value="XM_029553015.1"/>
</dbReference>
<accession>A0A034WDL5</accession>
<evidence type="ECO:0000313" key="7">
    <source>
        <dbReference type="Proteomes" id="UP001652620"/>
    </source>
</evidence>
<dbReference type="GO" id="GO:0051082">
    <property type="term" value="F:unfolded protein binding"/>
    <property type="evidence" value="ECO:0007669"/>
    <property type="project" value="TreeGrafter"/>
</dbReference>
<keyword evidence="7" id="KW-1185">Reference proteome</keyword>
<evidence type="ECO:0000313" key="6">
    <source>
        <dbReference type="EMBL" id="JAC53661.1"/>
    </source>
</evidence>
<evidence type="ECO:0000256" key="1">
    <source>
        <dbReference type="ARBA" id="ARBA00004173"/>
    </source>
</evidence>
<dbReference type="SUPFAM" id="SSF49785">
    <property type="entry name" value="Galactose-binding domain-like"/>
    <property type="match status" value="1"/>
</dbReference>
<organism evidence="6">
    <name type="scientific">Bactrocera dorsalis</name>
    <name type="common">Oriental fruit fly</name>
    <name type="synonym">Dacus dorsalis</name>
    <dbReference type="NCBI Taxonomy" id="27457"/>
    <lineage>
        <taxon>Eukaryota</taxon>
        <taxon>Metazoa</taxon>
        <taxon>Ecdysozoa</taxon>
        <taxon>Arthropoda</taxon>
        <taxon>Hexapoda</taxon>
        <taxon>Insecta</taxon>
        <taxon>Pterygota</taxon>
        <taxon>Neoptera</taxon>
        <taxon>Endopterygota</taxon>
        <taxon>Diptera</taxon>
        <taxon>Brachycera</taxon>
        <taxon>Muscomorpha</taxon>
        <taxon>Tephritoidea</taxon>
        <taxon>Tephritidae</taxon>
        <taxon>Bactrocera</taxon>
        <taxon>Bactrocera</taxon>
    </lineage>
</organism>
<feature type="domain" description="NADH:ubiquinone oxidoreductase intermediate-associated protein 30" evidence="5">
    <location>
        <begin position="97"/>
        <end position="272"/>
    </location>
</feature>
<comment type="subcellular location">
    <subcellularLocation>
        <location evidence="1">Mitochondrion</location>
    </subcellularLocation>
</comment>
<dbReference type="OrthoDB" id="42561at2759"/>
<dbReference type="Pfam" id="PF08547">
    <property type="entry name" value="CIA30"/>
    <property type="match status" value="1"/>
</dbReference>
<dbReference type="GO" id="GO:0032981">
    <property type="term" value="P:mitochondrial respiratory chain complex I assembly"/>
    <property type="evidence" value="ECO:0007669"/>
    <property type="project" value="TreeGrafter"/>
</dbReference>
<dbReference type="InterPro" id="IPR039131">
    <property type="entry name" value="NDUFAF1"/>
</dbReference>
<dbReference type="Proteomes" id="UP001652620">
    <property type="component" value="Unplaced"/>
</dbReference>
<name>A0A034WDL5_BACDO</name>